<proteinExistence type="predicted"/>
<name>A0A5B8IQR9_9VIRU</name>
<gene>
    <name evidence="1" type="ORF">6_36</name>
</gene>
<sequence length="310" mass="37057">MLEKMAKKYISRLFNLPNIRYNKELIRHQSINSFMVSKKKLNDKNNKTRENIIGSIINNQIPDEYFHYCKRWRNLKLAIYGYIKKLEPDFKTIKCYHKGGRGFNYDFMIEFDGIKKYNIELKFNSKFISTTPQFVSPMNPSQYMTNSYEEFYYHNYLPILSRFLNIPLPEKETYLKNIHNNTSVMISQYQKIYYEGCKSSSKFTNDPRAIDFYNLAKKISSESIETFIKNNELNSSKMSDYLKKSQDDKIYMLFYQGKFYLEKNEDDYKIINITKTKNQFICHTESGKKIKILLRWKNGNGISFPAFQIS</sequence>
<protein>
    <submittedName>
        <fullName evidence="1">Uncharacterized protein</fullName>
    </submittedName>
</protein>
<dbReference type="EMBL" id="MK250090">
    <property type="protein sequence ID" value="QDY52324.1"/>
    <property type="molecule type" value="Genomic_DNA"/>
</dbReference>
<evidence type="ECO:0000313" key="1">
    <source>
        <dbReference type="EMBL" id="QDY52324.1"/>
    </source>
</evidence>
<reference evidence="1" key="1">
    <citation type="submission" date="2018-11" db="EMBL/GenBank/DDBJ databases">
        <title>A distinct lineage of giant viruses engineers rhodopsin photosystems in predatory marine eukaryotes.</title>
        <authorList>
            <person name="Needham D.M."/>
            <person name="Yoshizawa S."/>
            <person name="Hosaka T."/>
            <person name="Poirier C."/>
            <person name="Choi C.-J."/>
            <person name="Hehenberger E."/>
            <person name="Irwin N.A.T."/>
            <person name="Wilken S."/>
            <person name="Yung C.-M."/>
            <person name="Bachy C."/>
            <person name="Kurihara R."/>
            <person name="Nakajima Y."/>
            <person name="Kojima K."/>
            <person name="Kimura-Someya T."/>
            <person name="Leonard G."/>
            <person name="Malmstrom R.R."/>
            <person name="Mende D."/>
            <person name="Olson D.K."/>
            <person name="Sudo Y."/>
            <person name="Sudek S."/>
            <person name="Richards T.A."/>
            <person name="DeLong E.F."/>
            <person name="Keeling P.J."/>
            <person name="Santoro A.E."/>
            <person name="Shirouzu M."/>
            <person name="Iwasaki W."/>
            <person name="Worden A.Z."/>
        </authorList>
    </citation>
    <scope>NUCLEOTIDE SEQUENCE</scope>
</reference>
<organism evidence="1">
    <name type="scientific">Mimiviridae sp. ChoanoV1</name>
    <dbReference type="NCBI Taxonomy" id="2596887"/>
    <lineage>
        <taxon>Viruses</taxon>
        <taxon>Varidnaviria</taxon>
        <taxon>Bamfordvirae</taxon>
        <taxon>Nucleocytoviricota</taxon>
        <taxon>Megaviricetes</taxon>
        <taxon>Imitervirales</taxon>
        <taxon>Schizomimiviridae</taxon>
    </lineage>
</organism>
<accession>A0A5B8IQR9</accession>